<feature type="transmembrane region" description="Helical" evidence="6">
    <location>
        <begin position="292"/>
        <end position="314"/>
    </location>
</feature>
<feature type="transmembrane region" description="Helical" evidence="6">
    <location>
        <begin position="376"/>
        <end position="393"/>
    </location>
</feature>
<sequence length="752" mass="81811">MLDRQIVSPVDNSNGSFFAWMGRVSYRYRWLVIAIWSALLILSLLLAPRLEHVLKGLGVVYEQGAAGQAEQLLKQELNLETNALVTIFQSPVGEPLASHRGEIEQTLDQIQRLDGVKTIARASDHPEYRTANGQTEYSTISLSVEDTQAFPVIEQIEQRLKQHSNPSLQTFLTGEPVIDRDGQHLTQMDLRRVELLALPLTLVTLLFVFGSVVAAALPIVMGVMAVAVTSGVLAIITVQVDISVLALNLTTMLGLGLGIDYSLLIVSRFREELHPEAVEQSVIRTVDAAGRAVFFSGLTVGIGLLSLLCFPVLLLRSLGLAGAIVVFVSVAAALTLVPALLGLVGAGINRWRIVPPSSLRSGIWGTIARSTMKHSIAAVAFVTALIFVLSSPFQHARFGLGDYSILPQHVPSRQGVEVLQQAFGVGETVPILLAVSAATPGELILSKPHVATLFQLVNDLKRDPRVEDVYSLFNLDPTLNLAAYQQLYGRLAQLPPALATAVKNLSSPSTTLIIVKSRTGSNNDDSRALVEKLRSLSPAGLHLQVGGAIARQLDTIQVVRQRFPLVLAAMLMVTFVVLCLLLSSVVLPLKAIVMNLLSMGASFGLLVFVFQEGHLHEWLNFTPLGYLDTLIAVTMFCVLFGLSMDYEVFLLCRIKEAYDRTQNNHLSVVEGVERTGGIITSAALLLILVTGAFALTSLVTVKALGLGIALGVLIDATLIRTLLVPATMRLMGRWNWWSPRFLRLDRFQFKVD</sequence>
<feature type="transmembrane region" description="Helical" evidence="6">
    <location>
        <begin position="630"/>
        <end position="654"/>
    </location>
</feature>
<dbReference type="AlphaFoldDB" id="A0A2T1DZF2"/>
<dbReference type="GO" id="GO:0005886">
    <property type="term" value="C:plasma membrane"/>
    <property type="evidence" value="ECO:0007669"/>
    <property type="project" value="UniProtKB-SubCell"/>
</dbReference>
<dbReference type="Gene3D" id="1.20.1640.10">
    <property type="entry name" value="Multidrug efflux transporter AcrB transmembrane domain"/>
    <property type="match status" value="2"/>
</dbReference>
<organism evidence="8 9">
    <name type="scientific">Stenomitos frigidus ULC18</name>
    <dbReference type="NCBI Taxonomy" id="2107698"/>
    <lineage>
        <taxon>Bacteria</taxon>
        <taxon>Bacillati</taxon>
        <taxon>Cyanobacteriota</taxon>
        <taxon>Cyanophyceae</taxon>
        <taxon>Leptolyngbyales</taxon>
        <taxon>Leptolyngbyaceae</taxon>
        <taxon>Stenomitos</taxon>
    </lineage>
</organism>
<dbReference type="PANTHER" id="PTHR33406:SF13">
    <property type="entry name" value="MEMBRANE PROTEIN YDFJ"/>
    <property type="match status" value="1"/>
</dbReference>
<evidence type="ECO:0000313" key="9">
    <source>
        <dbReference type="Proteomes" id="UP000239576"/>
    </source>
</evidence>
<accession>A0A2T1DZF2</accession>
<dbReference type="InterPro" id="IPR050545">
    <property type="entry name" value="Mycobact_MmpL"/>
</dbReference>
<dbReference type="InterPro" id="IPR004869">
    <property type="entry name" value="MMPL_dom"/>
</dbReference>
<evidence type="ECO:0000256" key="4">
    <source>
        <dbReference type="ARBA" id="ARBA00022989"/>
    </source>
</evidence>
<feature type="transmembrane region" description="Helical" evidence="6">
    <location>
        <begin position="195"/>
        <end position="217"/>
    </location>
</feature>
<name>A0A2T1DZF2_9CYAN</name>
<dbReference type="PROSITE" id="PS50156">
    <property type="entry name" value="SSD"/>
    <property type="match status" value="1"/>
</dbReference>
<dbReference type="SUPFAM" id="SSF82866">
    <property type="entry name" value="Multidrug efflux transporter AcrB transmembrane domain"/>
    <property type="match status" value="2"/>
</dbReference>
<keyword evidence="5 6" id="KW-0472">Membrane</keyword>
<feature type="transmembrane region" description="Helical" evidence="6">
    <location>
        <begin position="592"/>
        <end position="610"/>
    </location>
</feature>
<feature type="domain" description="SSD" evidence="7">
    <location>
        <begin position="219"/>
        <end position="343"/>
    </location>
</feature>
<keyword evidence="9" id="KW-1185">Reference proteome</keyword>
<reference evidence="9" key="1">
    <citation type="submission" date="2018-02" db="EMBL/GenBank/DDBJ databases">
        <authorList>
            <person name="Moore K."/>
            <person name="Momper L."/>
        </authorList>
    </citation>
    <scope>NUCLEOTIDE SEQUENCE [LARGE SCALE GENOMIC DNA]</scope>
    <source>
        <strain evidence="9">ULC18</strain>
    </source>
</reference>
<dbReference type="InterPro" id="IPR000731">
    <property type="entry name" value="SSD"/>
</dbReference>
<keyword evidence="4 6" id="KW-1133">Transmembrane helix</keyword>
<dbReference type="EMBL" id="PVWK01000120">
    <property type="protein sequence ID" value="PSB25821.1"/>
    <property type="molecule type" value="Genomic_DNA"/>
</dbReference>
<comment type="caution">
    <text evidence="8">The sequence shown here is derived from an EMBL/GenBank/DDBJ whole genome shotgun (WGS) entry which is preliminary data.</text>
</comment>
<feature type="transmembrane region" description="Helical" evidence="6">
    <location>
        <begin position="223"/>
        <end position="247"/>
    </location>
</feature>
<feature type="transmembrane region" description="Helical" evidence="6">
    <location>
        <begin position="704"/>
        <end position="723"/>
    </location>
</feature>
<feature type="transmembrane region" description="Helical" evidence="6">
    <location>
        <begin position="28"/>
        <end position="47"/>
    </location>
</feature>
<keyword evidence="2" id="KW-1003">Cell membrane</keyword>
<proteinExistence type="predicted"/>
<feature type="transmembrane region" description="Helical" evidence="6">
    <location>
        <begin position="675"/>
        <end position="698"/>
    </location>
</feature>
<evidence type="ECO:0000256" key="5">
    <source>
        <dbReference type="ARBA" id="ARBA00023136"/>
    </source>
</evidence>
<comment type="subcellular location">
    <subcellularLocation>
        <location evidence="1">Cell membrane</location>
        <topology evidence="1">Multi-pass membrane protein</topology>
    </subcellularLocation>
</comment>
<dbReference type="OrthoDB" id="7051771at2"/>
<evidence type="ECO:0000256" key="2">
    <source>
        <dbReference type="ARBA" id="ARBA00022475"/>
    </source>
</evidence>
<dbReference type="Pfam" id="PF03176">
    <property type="entry name" value="MMPL"/>
    <property type="match status" value="2"/>
</dbReference>
<feature type="transmembrane region" description="Helical" evidence="6">
    <location>
        <begin position="563"/>
        <end position="585"/>
    </location>
</feature>
<dbReference type="Proteomes" id="UP000239576">
    <property type="component" value="Unassembled WGS sequence"/>
</dbReference>
<keyword evidence="3 6" id="KW-0812">Transmembrane</keyword>
<reference evidence="8 9" key="2">
    <citation type="submission" date="2018-03" db="EMBL/GenBank/DDBJ databases">
        <title>The ancient ancestry and fast evolution of plastids.</title>
        <authorList>
            <person name="Moore K.R."/>
            <person name="Magnabosco C."/>
            <person name="Momper L."/>
            <person name="Gold D.A."/>
            <person name="Bosak T."/>
            <person name="Fournier G.P."/>
        </authorList>
    </citation>
    <scope>NUCLEOTIDE SEQUENCE [LARGE SCALE GENOMIC DNA]</scope>
    <source>
        <strain evidence="8 9">ULC18</strain>
    </source>
</reference>
<evidence type="ECO:0000256" key="1">
    <source>
        <dbReference type="ARBA" id="ARBA00004651"/>
    </source>
</evidence>
<dbReference type="PANTHER" id="PTHR33406">
    <property type="entry name" value="MEMBRANE PROTEIN MJ1562-RELATED"/>
    <property type="match status" value="1"/>
</dbReference>
<evidence type="ECO:0000259" key="7">
    <source>
        <dbReference type="PROSITE" id="PS50156"/>
    </source>
</evidence>
<feature type="transmembrane region" description="Helical" evidence="6">
    <location>
        <begin position="320"/>
        <end position="344"/>
    </location>
</feature>
<protein>
    <recommendedName>
        <fullName evidence="7">SSD domain-containing protein</fullName>
    </recommendedName>
</protein>
<evidence type="ECO:0000313" key="8">
    <source>
        <dbReference type="EMBL" id="PSB25821.1"/>
    </source>
</evidence>
<evidence type="ECO:0000256" key="3">
    <source>
        <dbReference type="ARBA" id="ARBA00022692"/>
    </source>
</evidence>
<gene>
    <name evidence="8" type="ORF">C7B82_21755</name>
</gene>
<evidence type="ECO:0000256" key="6">
    <source>
        <dbReference type="SAM" id="Phobius"/>
    </source>
</evidence>